<name>A0A0A6VVA2_KOCRO</name>
<feature type="transmembrane region" description="Helical" evidence="2">
    <location>
        <begin position="461"/>
        <end position="483"/>
    </location>
</feature>
<evidence type="ECO:0000313" key="3">
    <source>
        <dbReference type="EMBL" id="KHD98556.1"/>
    </source>
</evidence>
<dbReference type="Proteomes" id="UP000030466">
    <property type="component" value="Unassembled WGS sequence"/>
</dbReference>
<feature type="region of interest" description="Disordered" evidence="1">
    <location>
        <begin position="1"/>
        <end position="43"/>
    </location>
</feature>
<sequence>MMADQDTGRAPVTARDESRTGTPEGGARMPQGQDLPPEPDRPAVDVDVLRTLFLSPGDWIHRRVESVLMSPDGVTRRKVSLDVDLAVRAPWPADGAGRLLVPVTIQAKQPLRNFDAVCQGDPVPVLSTEDNGALAELLLRGLIPEQLPLAEAAVLADDHVPAIVHAPELLVEDALDGFWAYCEHLRAVVQELVDRGRLPAEDAEHWEADLALFTTVADQLARGFLLTFALPAEFAGRRLVLKYSMDEQYAAGRRPRARDRLRHCWMPWVGRVGLHDLASCRSFHLELTVPPEVRLHEFTVLSHEGGRPGGPGGSHRAVDRVLAEDRAVRQWPGAVRGHLALRPTSRFDDAFCEMVILPARQGITAFASVAVSLITAVLLLVGLVATVREHVLGPGWQVPSAAASIVMSVVAVLLSWINRQPEHDISVRVMRPLRYALNLEALVMLMLAGAASVPFTPVAAAAYWSVLVLLHVLSLVLVARTWWVRRSVDRGWFTSRARRHGR</sequence>
<proteinExistence type="predicted"/>
<dbReference type="EMBL" id="JSUH01000002">
    <property type="protein sequence ID" value="KHD98556.1"/>
    <property type="molecule type" value="Genomic_DNA"/>
</dbReference>
<evidence type="ECO:0000256" key="2">
    <source>
        <dbReference type="SAM" id="Phobius"/>
    </source>
</evidence>
<reference evidence="3 4" key="1">
    <citation type="journal article" date="2003" name="Int. J. Syst. Evol. Microbiol.">
        <title>Kocuria polaris sp. nov., an orange-pigmented psychrophilic bacterium isolated from an Antarctic cyanobacterial mat sample.</title>
        <authorList>
            <person name="Reddy G.S."/>
            <person name="Prakash J.S."/>
            <person name="Prabahar V."/>
            <person name="Matsumoto G.I."/>
            <person name="Stackebrandt E."/>
            <person name="Shivaji S."/>
        </authorList>
    </citation>
    <scope>NUCLEOTIDE SEQUENCE [LARGE SCALE GENOMIC DNA]</scope>
    <source>
        <strain evidence="3 4">CMS 76or</strain>
    </source>
</reference>
<protein>
    <submittedName>
        <fullName evidence="3">Uncharacterized protein</fullName>
    </submittedName>
</protein>
<dbReference type="AlphaFoldDB" id="A0A0A6VVA2"/>
<accession>A0A0A6VVA2</accession>
<keyword evidence="4" id="KW-1185">Reference proteome</keyword>
<keyword evidence="2" id="KW-0472">Membrane</keyword>
<evidence type="ECO:0000313" key="4">
    <source>
        <dbReference type="Proteomes" id="UP000030466"/>
    </source>
</evidence>
<feature type="transmembrane region" description="Helical" evidence="2">
    <location>
        <begin position="437"/>
        <end position="455"/>
    </location>
</feature>
<comment type="caution">
    <text evidence="3">The sequence shown here is derived from an EMBL/GenBank/DDBJ whole genome shotgun (WGS) entry which is preliminary data.</text>
</comment>
<keyword evidence="2" id="KW-0812">Transmembrane</keyword>
<feature type="transmembrane region" description="Helical" evidence="2">
    <location>
        <begin position="363"/>
        <end position="384"/>
    </location>
</feature>
<gene>
    <name evidence="3" type="ORF">GY22_02355</name>
</gene>
<keyword evidence="2" id="KW-1133">Transmembrane helix</keyword>
<evidence type="ECO:0000256" key="1">
    <source>
        <dbReference type="SAM" id="MobiDB-lite"/>
    </source>
</evidence>
<organism evidence="3 4">
    <name type="scientific">Kocuria rosea subsp. polaris</name>
    <dbReference type="NCBI Taxonomy" id="136273"/>
    <lineage>
        <taxon>Bacteria</taxon>
        <taxon>Bacillati</taxon>
        <taxon>Actinomycetota</taxon>
        <taxon>Actinomycetes</taxon>
        <taxon>Micrococcales</taxon>
        <taxon>Micrococcaceae</taxon>
        <taxon>Kocuria</taxon>
    </lineage>
</organism>
<feature type="transmembrane region" description="Helical" evidence="2">
    <location>
        <begin position="396"/>
        <end position="417"/>
    </location>
</feature>